<dbReference type="Proteomes" id="UP000053681">
    <property type="component" value="Unassembled WGS sequence"/>
</dbReference>
<evidence type="ECO:0000313" key="2">
    <source>
        <dbReference type="Proteomes" id="UP000053681"/>
    </source>
</evidence>
<gene>
    <name evidence="1" type="ORF">AS180_08900</name>
</gene>
<name>A0A0V8JML0_9BACI</name>
<organism evidence="1 2">
    <name type="scientific">Priestia veravalensis</name>
    <dbReference type="NCBI Taxonomy" id="1414648"/>
    <lineage>
        <taxon>Bacteria</taxon>
        <taxon>Bacillati</taxon>
        <taxon>Bacillota</taxon>
        <taxon>Bacilli</taxon>
        <taxon>Bacillales</taxon>
        <taxon>Bacillaceae</taxon>
        <taxon>Priestia</taxon>
    </lineage>
</organism>
<accession>A0A0V8JML0</accession>
<reference evidence="1 2" key="1">
    <citation type="submission" date="2015-11" db="EMBL/GenBank/DDBJ databases">
        <title>Bacillus caseinolyticus sp nov.</title>
        <authorList>
            <person name="Dastager S.G."/>
            <person name="Mawlankar R."/>
        </authorList>
    </citation>
    <scope>NUCLEOTIDE SEQUENCE [LARGE SCALE GENOMIC DNA]</scope>
    <source>
        <strain evidence="1 2">SGD-V-76</strain>
    </source>
</reference>
<evidence type="ECO:0000313" key="1">
    <source>
        <dbReference type="EMBL" id="KSU88257.1"/>
    </source>
</evidence>
<dbReference type="EMBL" id="LNQP01000026">
    <property type="protein sequence ID" value="KSU88257.1"/>
    <property type="molecule type" value="Genomic_DNA"/>
</dbReference>
<keyword evidence="2" id="KW-1185">Reference proteome</keyword>
<proteinExistence type="predicted"/>
<comment type="caution">
    <text evidence="1">The sequence shown here is derived from an EMBL/GenBank/DDBJ whole genome shotgun (WGS) entry which is preliminary data.</text>
</comment>
<sequence>MRVISFKSYEEYREFMIQKFIHKAKRKGAKLENEEFQKRLDERMEQVKEFWDERECEKQIADRGSATLSVHRGMFKEDQHKVSKHLDNTRLTESIHVRLDANTYDKLLTFCEQHDMDISQAVRFLIQNS</sequence>
<dbReference type="AlphaFoldDB" id="A0A0V8JML0"/>
<dbReference type="RefSeq" id="WP_025911805.1">
    <property type="nucleotide sequence ID" value="NZ_KQ758642.1"/>
</dbReference>
<protein>
    <submittedName>
        <fullName evidence="1">Uncharacterized protein</fullName>
    </submittedName>
</protein>